<proteinExistence type="predicted"/>
<protein>
    <submittedName>
        <fullName evidence="1">Aminotransferase class-III</fullName>
    </submittedName>
</protein>
<dbReference type="EMBL" id="MU006734">
    <property type="protein sequence ID" value="KAF2623846.1"/>
    <property type="molecule type" value="Genomic_DNA"/>
</dbReference>
<reference evidence="1" key="1">
    <citation type="journal article" date="2020" name="Stud. Mycol.">
        <title>101 Dothideomycetes genomes: a test case for predicting lifestyles and emergence of pathogens.</title>
        <authorList>
            <person name="Haridas S."/>
            <person name="Albert R."/>
            <person name="Binder M."/>
            <person name="Bloem J."/>
            <person name="Labutti K."/>
            <person name="Salamov A."/>
            <person name="Andreopoulos B."/>
            <person name="Baker S."/>
            <person name="Barry K."/>
            <person name="Bills G."/>
            <person name="Bluhm B."/>
            <person name="Cannon C."/>
            <person name="Castanera R."/>
            <person name="Culley D."/>
            <person name="Daum C."/>
            <person name="Ezra D."/>
            <person name="Gonzalez J."/>
            <person name="Henrissat B."/>
            <person name="Kuo A."/>
            <person name="Liang C."/>
            <person name="Lipzen A."/>
            <person name="Lutzoni F."/>
            <person name="Magnuson J."/>
            <person name="Mondo S."/>
            <person name="Nolan M."/>
            <person name="Ohm R."/>
            <person name="Pangilinan J."/>
            <person name="Park H.-J."/>
            <person name="Ramirez L."/>
            <person name="Alfaro M."/>
            <person name="Sun H."/>
            <person name="Tritt A."/>
            <person name="Yoshinaga Y."/>
            <person name="Zwiers L.-H."/>
            <person name="Turgeon B."/>
            <person name="Goodwin S."/>
            <person name="Spatafora J."/>
            <person name="Crous P."/>
            <person name="Grigoriev I."/>
        </authorList>
    </citation>
    <scope>NUCLEOTIDE SEQUENCE</scope>
    <source>
        <strain evidence="1">CBS 525.71</strain>
    </source>
</reference>
<evidence type="ECO:0000313" key="2">
    <source>
        <dbReference type="Proteomes" id="UP000799754"/>
    </source>
</evidence>
<dbReference type="Proteomes" id="UP000799754">
    <property type="component" value="Unassembled WGS sequence"/>
</dbReference>
<gene>
    <name evidence="1" type="ORF">BU25DRAFT_442326</name>
</gene>
<comment type="caution">
    <text evidence="1">The sequence shown here is derived from an EMBL/GenBank/DDBJ whole genome shotgun (WGS) entry which is preliminary data.</text>
</comment>
<keyword evidence="2" id="KW-1185">Reference proteome</keyword>
<evidence type="ECO:0000313" key="1">
    <source>
        <dbReference type="EMBL" id="KAF2623846.1"/>
    </source>
</evidence>
<organism evidence="1 2">
    <name type="scientific">Macroventuria anomochaeta</name>
    <dbReference type="NCBI Taxonomy" id="301207"/>
    <lineage>
        <taxon>Eukaryota</taxon>
        <taxon>Fungi</taxon>
        <taxon>Dikarya</taxon>
        <taxon>Ascomycota</taxon>
        <taxon>Pezizomycotina</taxon>
        <taxon>Dothideomycetes</taxon>
        <taxon>Pleosporomycetidae</taxon>
        <taxon>Pleosporales</taxon>
        <taxon>Pleosporineae</taxon>
        <taxon>Didymellaceae</taxon>
        <taxon>Macroventuria</taxon>
    </lineage>
</organism>
<keyword evidence="1" id="KW-0032">Aminotransferase</keyword>
<keyword evidence="1" id="KW-0808">Transferase</keyword>
<sequence length="371" mass="39993">MHTGVPSSPVVISKAKGTRLYTSDGQEILDFTSGQMSSLLGHSHPEVVEVVRKYIGKLDHLLSNMTTQPVVDLAERLARILPAPLQKSFFLNTGSETTEAALKMAKCYTGRFKIVAFTASYHSLTQGSGSATYSAGRKNGGPAMPGQLAFPAPVGSLAAFIVEPIMSTGGILDPPPGYLKRMVEECKKRNMLVIMDEAQTGIGRTGQMFAFERDGIVPDILCLSKTGGCKEAKLLWLTTHLNDPLTAAVGNKVLEIVERDNICKRARERGEQLRAGLDKLQEKYWCIGDVRGRGLFQGVEIISDAETKTPGLEIGHAVADRAMARGLSCNVVNLPGMGGVFRVAPPVTVSADDIEEGLRILDEAFNHSLVL</sequence>
<name>A0ACB6RPL9_9PLEO</name>
<accession>A0ACB6RPL9</accession>